<feature type="region of interest" description="Disordered" evidence="1">
    <location>
        <begin position="1"/>
        <end position="37"/>
    </location>
</feature>
<organism evidence="2 3">
    <name type="scientific">Colletotrichum cuscutae</name>
    <dbReference type="NCBI Taxonomy" id="1209917"/>
    <lineage>
        <taxon>Eukaryota</taxon>
        <taxon>Fungi</taxon>
        <taxon>Dikarya</taxon>
        <taxon>Ascomycota</taxon>
        <taxon>Pezizomycotina</taxon>
        <taxon>Sordariomycetes</taxon>
        <taxon>Hypocreomycetidae</taxon>
        <taxon>Glomerellales</taxon>
        <taxon>Glomerellaceae</taxon>
        <taxon>Colletotrichum</taxon>
        <taxon>Colletotrichum acutatum species complex</taxon>
    </lineage>
</organism>
<comment type="caution">
    <text evidence="2">The sequence shown here is derived from an EMBL/GenBank/DDBJ whole genome shotgun (WGS) entry which is preliminary data.</text>
</comment>
<feature type="compositionally biased region" description="Basic and acidic residues" evidence="1">
    <location>
        <begin position="1"/>
        <end position="13"/>
    </location>
</feature>
<proteinExistence type="predicted"/>
<dbReference type="EMBL" id="MPDP01000068">
    <property type="protein sequence ID" value="KAK1485695.1"/>
    <property type="molecule type" value="Genomic_DNA"/>
</dbReference>
<evidence type="ECO:0000256" key="1">
    <source>
        <dbReference type="SAM" id="MobiDB-lite"/>
    </source>
</evidence>
<reference evidence="2" key="1">
    <citation type="submission" date="2016-11" db="EMBL/GenBank/DDBJ databases">
        <title>The genome sequence of Colletotrichum cuscutae.</title>
        <authorList>
            <person name="Baroncelli R."/>
        </authorList>
    </citation>
    <scope>NUCLEOTIDE SEQUENCE</scope>
    <source>
        <strain evidence="2">IMI 304802</strain>
    </source>
</reference>
<dbReference type="AlphaFoldDB" id="A0AAI9VGH0"/>
<gene>
    <name evidence="2" type="ORF">CCUS01_03836</name>
</gene>
<sequence length="73" mass="8044">MKFQDIEQRREAAHSSFRPGPGPGPIGPGKLSGTSSDMWLMEARGHWSRANHGAAHTVPEFIESSSCKPARWK</sequence>
<keyword evidence="3" id="KW-1185">Reference proteome</keyword>
<accession>A0AAI9VGH0</accession>
<name>A0AAI9VGH0_9PEZI</name>
<evidence type="ECO:0000313" key="2">
    <source>
        <dbReference type="EMBL" id="KAK1485695.1"/>
    </source>
</evidence>
<dbReference type="Proteomes" id="UP001239213">
    <property type="component" value="Unassembled WGS sequence"/>
</dbReference>
<evidence type="ECO:0000313" key="3">
    <source>
        <dbReference type="Proteomes" id="UP001239213"/>
    </source>
</evidence>
<protein>
    <submittedName>
        <fullName evidence="2">Uncharacterized protein</fullName>
    </submittedName>
</protein>